<dbReference type="GeneID" id="92079706"/>
<keyword evidence="2" id="KW-1185">Reference proteome</keyword>
<dbReference type="Proteomes" id="UP001391051">
    <property type="component" value="Unassembled WGS sequence"/>
</dbReference>
<protein>
    <submittedName>
        <fullName evidence="1">Uncharacterized protein</fullName>
    </submittedName>
</protein>
<evidence type="ECO:0000313" key="2">
    <source>
        <dbReference type="Proteomes" id="UP001391051"/>
    </source>
</evidence>
<proteinExistence type="predicted"/>
<comment type="caution">
    <text evidence="1">The sequence shown here is derived from an EMBL/GenBank/DDBJ whole genome shotgun (WGS) entry which is preliminary data.</text>
</comment>
<dbReference type="EMBL" id="JAQQWE010000007">
    <property type="protein sequence ID" value="KAK7946101.1"/>
    <property type="molecule type" value="Genomic_DNA"/>
</dbReference>
<name>A0ABR1Q278_9PEZI</name>
<organism evidence="1 2">
    <name type="scientific">Apiospora aurea</name>
    <dbReference type="NCBI Taxonomy" id="335848"/>
    <lineage>
        <taxon>Eukaryota</taxon>
        <taxon>Fungi</taxon>
        <taxon>Dikarya</taxon>
        <taxon>Ascomycota</taxon>
        <taxon>Pezizomycotina</taxon>
        <taxon>Sordariomycetes</taxon>
        <taxon>Xylariomycetidae</taxon>
        <taxon>Amphisphaeriales</taxon>
        <taxon>Apiosporaceae</taxon>
        <taxon>Apiospora</taxon>
    </lineage>
</organism>
<sequence>MDKCWFVLRQRHYPAPVYTAPGMAFGAAEGPLRLGHFIAGPKALDQVINPDDVAPFPRNMRIWATETAQFRLSRKDGRTHDNGFGADVPIAAAAGVTVGAEAGVVFRKVMGEDWEIERLDTQIVQPTAEYLEQCVQSGPLAAWVERHKLLGSWKVYMISGIIVARGAKFGRNDGDEAGVNIGGDVDLFGAAGAKTNIENKRDKEVNTSGQSMNDFVWAVRLTEVSKSLFRSEISQKIAKKGTVFASGPKKVEMADLLAEAGLEAENVHDLEVLQGEDPEHLIAIED</sequence>
<evidence type="ECO:0000313" key="1">
    <source>
        <dbReference type="EMBL" id="KAK7946101.1"/>
    </source>
</evidence>
<gene>
    <name evidence="1" type="ORF">PG986_010422</name>
</gene>
<reference evidence="1 2" key="1">
    <citation type="submission" date="2023-01" db="EMBL/GenBank/DDBJ databases">
        <title>Analysis of 21 Apiospora genomes using comparative genomics revels a genus with tremendous synthesis potential of carbohydrate active enzymes and secondary metabolites.</title>
        <authorList>
            <person name="Sorensen T."/>
        </authorList>
    </citation>
    <scope>NUCLEOTIDE SEQUENCE [LARGE SCALE GENOMIC DNA]</scope>
    <source>
        <strain evidence="1 2">CBS 24483</strain>
    </source>
</reference>
<accession>A0ABR1Q278</accession>
<dbReference type="RefSeq" id="XP_066696135.1">
    <property type="nucleotide sequence ID" value="XM_066846644.1"/>
</dbReference>